<dbReference type="PANTHER" id="PTHR42929:SF5">
    <property type="entry name" value="ABC TRANSPORTER PERMEASE PROTEIN"/>
    <property type="match status" value="1"/>
</dbReference>
<dbReference type="Pfam" id="PF00528">
    <property type="entry name" value="BPD_transp_1"/>
    <property type="match status" value="1"/>
</dbReference>
<dbReference type="InterPro" id="IPR035906">
    <property type="entry name" value="MetI-like_sf"/>
</dbReference>
<evidence type="ECO:0000256" key="2">
    <source>
        <dbReference type="ARBA" id="ARBA00007069"/>
    </source>
</evidence>
<dbReference type="InterPro" id="IPR000515">
    <property type="entry name" value="MetI-like"/>
</dbReference>
<dbReference type="EMBL" id="JAFVMG010000019">
    <property type="protein sequence ID" value="MBO1329382.1"/>
    <property type="molecule type" value="Genomic_DNA"/>
</dbReference>
<evidence type="ECO:0000256" key="3">
    <source>
        <dbReference type="ARBA" id="ARBA00022448"/>
    </source>
</evidence>
<feature type="transmembrane region" description="Helical" evidence="8">
    <location>
        <begin position="12"/>
        <end position="34"/>
    </location>
</feature>
<dbReference type="Gene3D" id="1.10.3720.10">
    <property type="entry name" value="MetI-like"/>
    <property type="match status" value="1"/>
</dbReference>
<gene>
    <name evidence="10" type="ORF">J2D75_12955</name>
</gene>
<dbReference type="PANTHER" id="PTHR42929">
    <property type="entry name" value="INNER MEMBRANE ABC TRANSPORTER PERMEASE PROTEIN YDCU-RELATED-RELATED"/>
    <property type="match status" value="1"/>
</dbReference>
<protein>
    <submittedName>
        <fullName evidence="10">ABC transporter permease</fullName>
    </submittedName>
</protein>
<feature type="transmembrane region" description="Helical" evidence="8">
    <location>
        <begin position="208"/>
        <end position="234"/>
    </location>
</feature>
<evidence type="ECO:0000256" key="7">
    <source>
        <dbReference type="ARBA" id="ARBA00023136"/>
    </source>
</evidence>
<comment type="similarity">
    <text evidence="2">Belongs to the binding-protein-dependent transport system permease family. CysTW subfamily.</text>
</comment>
<dbReference type="Proteomes" id="UP000664399">
    <property type="component" value="Unassembled WGS sequence"/>
</dbReference>
<organism evidence="10 11">
    <name type="scientific">Acetobacter suratthaniensis</name>
    <dbReference type="NCBI Taxonomy" id="1502841"/>
    <lineage>
        <taxon>Bacteria</taxon>
        <taxon>Pseudomonadati</taxon>
        <taxon>Pseudomonadota</taxon>
        <taxon>Alphaproteobacteria</taxon>
        <taxon>Acetobacterales</taxon>
        <taxon>Acetobacteraceae</taxon>
        <taxon>Acetobacter</taxon>
    </lineage>
</organism>
<keyword evidence="6 8" id="KW-1133">Transmembrane helix</keyword>
<evidence type="ECO:0000259" key="9">
    <source>
        <dbReference type="PROSITE" id="PS50928"/>
    </source>
</evidence>
<evidence type="ECO:0000313" key="11">
    <source>
        <dbReference type="Proteomes" id="UP000664399"/>
    </source>
</evidence>
<keyword evidence="5 8" id="KW-0812">Transmembrane</keyword>
<evidence type="ECO:0000313" key="10">
    <source>
        <dbReference type="EMBL" id="MBO1329382.1"/>
    </source>
</evidence>
<accession>A0ABS3LPT2</accession>
<comment type="caution">
    <text evidence="10">The sequence shown here is derived from an EMBL/GenBank/DDBJ whole genome shotgun (WGS) entry which is preliminary data.</text>
</comment>
<keyword evidence="3 8" id="KW-0813">Transport</keyword>
<feature type="transmembrane region" description="Helical" evidence="8">
    <location>
        <begin position="254"/>
        <end position="277"/>
    </location>
</feature>
<dbReference type="SUPFAM" id="SSF161098">
    <property type="entry name" value="MetI-like"/>
    <property type="match status" value="1"/>
</dbReference>
<keyword evidence="4" id="KW-1003">Cell membrane</keyword>
<name>A0ABS3LPT2_9PROT</name>
<evidence type="ECO:0000256" key="6">
    <source>
        <dbReference type="ARBA" id="ARBA00022989"/>
    </source>
</evidence>
<feature type="domain" description="ABC transmembrane type-1" evidence="9">
    <location>
        <begin position="71"/>
        <end position="277"/>
    </location>
</feature>
<comment type="subcellular location">
    <subcellularLocation>
        <location evidence="1 8">Cell membrane</location>
        <topology evidence="1 8">Multi-pass membrane protein</topology>
    </subcellularLocation>
</comment>
<feature type="transmembrane region" description="Helical" evidence="8">
    <location>
        <begin position="109"/>
        <end position="135"/>
    </location>
</feature>
<keyword evidence="11" id="KW-1185">Reference proteome</keyword>
<keyword evidence="7 8" id="KW-0472">Membrane</keyword>
<feature type="transmembrane region" description="Helical" evidence="8">
    <location>
        <begin position="75"/>
        <end position="97"/>
    </location>
</feature>
<evidence type="ECO:0000256" key="1">
    <source>
        <dbReference type="ARBA" id="ARBA00004651"/>
    </source>
</evidence>
<reference evidence="10 11" key="1">
    <citation type="submission" date="2021-03" db="EMBL/GenBank/DDBJ databases">
        <title>The complete genome sequence of Acetobacter suratthaniensis TBRC 1719.</title>
        <authorList>
            <person name="Charoenyingcharoen P."/>
            <person name="Yukphan P."/>
        </authorList>
    </citation>
    <scope>NUCLEOTIDE SEQUENCE [LARGE SCALE GENOMIC DNA]</scope>
    <source>
        <strain evidence="10 11">TBRC 1719</strain>
    </source>
</reference>
<dbReference type="PROSITE" id="PS50928">
    <property type="entry name" value="ABC_TM1"/>
    <property type="match status" value="1"/>
</dbReference>
<evidence type="ECO:0000256" key="4">
    <source>
        <dbReference type="ARBA" id="ARBA00022475"/>
    </source>
</evidence>
<proteinExistence type="inferred from homology"/>
<evidence type="ECO:0000256" key="5">
    <source>
        <dbReference type="ARBA" id="ARBA00022692"/>
    </source>
</evidence>
<evidence type="ECO:0000256" key="8">
    <source>
        <dbReference type="RuleBase" id="RU363032"/>
    </source>
</evidence>
<dbReference type="CDD" id="cd06261">
    <property type="entry name" value="TM_PBP2"/>
    <property type="match status" value="1"/>
</dbReference>
<dbReference type="RefSeq" id="WP_207855240.1">
    <property type="nucleotide sequence ID" value="NZ_JAFVMG010000019.1"/>
</dbReference>
<sequence>MSESMQAHPRWLRGLLLAPGLLALAVTFILPLIWLGRVSVLPRSGDGVSLPGFTLQAYQHVLGDGFYWWVLWKTVWLGILTAALAVPMAFPIALFLARTTTRWRGVLAALAIAPLLTSTVIRTYGWMVILGRHGMINDMLLWSGLLTMPVRLDNGTLATVIALTEILMPYAIISILSNLGRLNIEIEQAAALLGATPLQVFRRVILPLLLPGLMTAALLVFVLAVSSLVTPQLMGGGRVFVLATEIFNETTVSLNWQIAGALSILLLLLFGGVISVYQRILSRMEEQF</sequence>
<feature type="transmembrane region" description="Helical" evidence="8">
    <location>
        <begin position="155"/>
        <end position="176"/>
    </location>
</feature>